<dbReference type="InterPro" id="IPR003953">
    <property type="entry name" value="FAD-dep_OxRdtase_2_FAD-bd"/>
</dbReference>
<dbReference type="NCBIfam" id="TIGR02485">
    <property type="entry name" value="CobZ_N-term"/>
    <property type="match status" value="1"/>
</dbReference>
<dbReference type="PRINTS" id="PR00368">
    <property type="entry name" value="FADPNR"/>
</dbReference>
<evidence type="ECO:0000256" key="1">
    <source>
        <dbReference type="ARBA" id="ARBA00001974"/>
    </source>
</evidence>
<dbReference type="OrthoDB" id="9148689at2"/>
<sequence>MTIPSHANVLVIGGGNAGLCAAIAAQEAGAQVVLLEHSDQQERGGNSKHTRNLRVMHNAPTATLDNSYSAQEYLDDLLKVTQGNMDQPLTEFMIEQSATLLPWLQRMGIHFQPSLSGTLSLSHTNAFFLGGGKALINAQYLTAERIGVKIFYHAEVTSIHLEDGAFKSAAVTNRGFKQTITADSVIFASGGFQANKAWMKEIWGCVADNFIIRGTPFNQGTVLKSLLAQDVASVATPEQCHAVAIDARSPKYDGGIVTRIDCISFSIVVNKNGKRFYDEGEDFWPKRYAIWGRLVAQQPEQIAYSIIDSQVTEQFMPPVFPSMQANSIEELAQLIAIEPSVLTATVTQYNNALASDKKTAQYNPKILDQCRTQGLTPEKTNWALPINKPPYYVYPLRPGITFTYLGVKVNNKAQVLMNDGTASKNMYAAGEIMAGNILGQGYCAGTGMTIGAVFGRIAGEAAACQLKK</sequence>
<reference evidence="7" key="1">
    <citation type="submission" date="2016-10" db="EMBL/GenBank/DDBJ databases">
        <authorList>
            <person name="Varghese N."/>
            <person name="Submissions S."/>
        </authorList>
    </citation>
    <scope>NUCLEOTIDE SEQUENCE [LARGE SCALE GENOMIC DNA]</scope>
    <source>
        <strain evidence="7">CGMCC 1.9127</strain>
    </source>
</reference>
<evidence type="ECO:0000259" key="5">
    <source>
        <dbReference type="Pfam" id="PF00890"/>
    </source>
</evidence>
<dbReference type="SUPFAM" id="SSF51905">
    <property type="entry name" value="FAD/NAD(P)-binding domain"/>
    <property type="match status" value="1"/>
</dbReference>
<dbReference type="PANTHER" id="PTHR43400:SF7">
    <property type="entry name" value="FAD-DEPENDENT OXIDOREDUCTASE 2 FAD BINDING DOMAIN-CONTAINING PROTEIN"/>
    <property type="match status" value="1"/>
</dbReference>
<evidence type="ECO:0000313" key="6">
    <source>
        <dbReference type="EMBL" id="SEL19402.1"/>
    </source>
</evidence>
<dbReference type="PANTHER" id="PTHR43400">
    <property type="entry name" value="FUMARATE REDUCTASE"/>
    <property type="match status" value="1"/>
</dbReference>
<dbReference type="SUPFAM" id="SSF56425">
    <property type="entry name" value="Succinate dehydrogenase/fumarate reductase flavoprotein, catalytic domain"/>
    <property type="match status" value="1"/>
</dbReference>
<dbReference type="InterPro" id="IPR050315">
    <property type="entry name" value="FAD-oxidoreductase_2"/>
</dbReference>
<dbReference type="AlphaFoldDB" id="A0A1H7N727"/>
<dbReference type="Gene3D" id="3.50.50.60">
    <property type="entry name" value="FAD/NAD(P)-binding domain"/>
    <property type="match status" value="1"/>
</dbReference>
<evidence type="ECO:0000256" key="3">
    <source>
        <dbReference type="ARBA" id="ARBA00022827"/>
    </source>
</evidence>
<evidence type="ECO:0000313" key="7">
    <source>
        <dbReference type="Proteomes" id="UP000199297"/>
    </source>
</evidence>
<dbReference type="Gene3D" id="3.90.700.10">
    <property type="entry name" value="Succinate dehydrogenase/fumarate reductase flavoprotein, catalytic domain"/>
    <property type="match status" value="1"/>
</dbReference>
<dbReference type="Proteomes" id="UP000199297">
    <property type="component" value="Unassembled WGS sequence"/>
</dbReference>
<evidence type="ECO:0000256" key="2">
    <source>
        <dbReference type="ARBA" id="ARBA00022630"/>
    </source>
</evidence>
<organism evidence="6 7">
    <name type="scientific">Colwellia chukchiensis</name>
    <dbReference type="NCBI Taxonomy" id="641665"/>
    <lineage>
        <taxon>Bacteria</taxon>
        <taxon>Pseudomonadati</taxon>
        <taxon>Pseudomonadota</taxon>
        <taxon>Gammaproteobacteria</taxon>
        <taxon>Alteromonadales</taxon>
        <taxon>Colwelliaceae</taxon>
        <taxon>Colwellia</taxon>
    </lineage>
</organism>
<dbReference type="GO" id="GO:0016491">
    <property type="term" value="F:oxidoreductase activity"/>
    <property type="evidence" value="ECO:0007669"/>
    <property type="project" value="UniProtKB-KW"/>
</dbReference>
<name>A0A1H7N727_9GAMM</name>
<keyword evidence="2" id="KW-0285">Flavoprotein</keyword>
<dbReference type="RefSeq" id="WP_085284904.1">
    <property type="nucleotide sequence ID" value="NZ_FOBI01000007.1"/>
</dbReference>
<dbReference type="InterPro" id="IPR012831">
    <property type="entry name" value="CobZ"/>
</dbReference>
<dbReference type="NCBIfam" id="NF006130">
    <property type="entry name" value="PRK08274.1"/>
    <property type="match status" value="1"/>
</dbReference>
<keyword evidence="3" id="KW-0274">FAD</keyword>
<keyword evidence="7" id="KW-1185">Reference proteome</keyword>
<dbReference type="STRING" id="641665.GCA_002104455_03412"/>
<proteinExistence type="predicted"/>
<accession>A0A1H7N727</accession>
<keyword evidence="4" id="KW-0560">Oxidoreductase</keyword>
<evidence type="ECO:0000256" key="4">
    <source>
        <dbReference type="ARBA" id="ARBA00023002"/>
    </source>
</evidence>
<dbReference type="EMBL" id="FOBI01000007">
    <property type="protein sequence ID" value="SEL19402.1"/>
    <property type="molecule type" value="Genomic_DNA"/>
</dbReference>
<feature type="domain" description="FAD-dependent oxidoreductase 2 FAD-binding" evidence="5">
    <location>
        <begin position="9"/>
        <end position="437"/>
    </location>
</feature>
<dbReference type="InterPro" id="IPR027477">
    <property type="entry name" value="Succ_DH/fumarate_Rdtase_cat_sf"/>
</dbReference>
<dbReference type="Pfam" id="PF00890">
    <property type="entry name" value="FAD_binding_2"/>
    <property type="match status" value="1"/>
</dbReference>
<dbReference type="InterPro" id="IPR036188">
    <property type="entry name" value="FAD/NAD-bd_sf"/>
</dbReference>
<protein>
    <submittedName>
        <fullName evidence="6">Tricarballylate dehydrogenase</fullName>
    </submittedName>
</protein>
<comment type="cofactor">
    <cofactor evidence="1">
        <name>FAD</name>
        <dbReference type="ChEBI" id="CHEBI:57692"/>
    </cofactor>
</comment>
<gene>
    <name evidence="6" type="ORF">SAMN05216262_10750</name>
</gene>